<gene>
    <name evidence="3" type="ORF">X797_004270</name>
</gene>
<dbReference type="Proteomes" id="UP000030151">
    <property type="component" value="Unassembled WGS sequence"/>
</dbReference>
<dbReference type="HOGENOM" id="CLU_091427_0_0_1"/>
<keyword evidence="2" id="KW-0812">Transmembrane</keyword>
<comment type="caution">
    <text evidence="3">The sequence shown here is derived from an EMBL/GenBank/DDBJ whole genome shotgun (WGS) entry which is preliminary data.</text>
</comment>
<reference evidence="3 4" key="1">
    <citation type="submission" date="2014-02" db="EMBL/GenBank/DDBJ databases">
        <title>The genome sequence of the entomopathogenic fungus Metarhizium robertsii ARSEF 2575.</title>
        <authorList>
            <person name="Giuliano Garisto Donzelli B."/>
            <person name="Roe B.A."/>
            <person name="Macmil S.L."/>
            <person name="Krasnoff S.B."/>
            <person name="Gibson D.M."/>
        </authorList>
    </citation>
    <scope>NUCLEOTIDE SEQUENCE [LARGE SCALE GENOMIC DNA]</scope>
    <source>
        <strain evidence="3 4">ARSEF 2575</strain>
    </source>
</reference>
<evidence type="ECO:0000256" key="1">
    <source>
        <dbReference type="SAM" id="MobiDB-lite"/>
    </source>
</evidence>
<keyword evidence="2" id="KW-1133">Transmembrane helix</keyword>
<protein>
    <submittedName>
        <fullName evidence="3">Uncharacterized protein</fullName>
    </submittedName>
</protein>
<dbReference type="PANTHER" id="PTHR38122:SF1">
    <property type="entry name" value="GLYCOPROTEIN X"/>
    <property type="match status" value="1"/>
</dbReference>
<feature type="region of interest" description="Disordered" evidence="1">
    <location>
        <begin position="189"/>
        <end position="233"/>
    </location>
</feature>
<organism evidence="3 4">
    <name type="scientific">Metarhizium robertsii</name>
    <dbReference type="NCBI Taxonomy" id="568076"/>
    <lineage>
        <taxon>Eukaryota</taxon>
        <taxon>Fungi</taxon>
        <taxon>Dikarya</taxon>
        <taxon>Ascomycota</taxon>
        <taxon>Pezizomycotina</taxon>
        <taxon>Sordariomycetes</taxon>
        <taxon>Hypocreomycetidae</taxon>
        <taxon>Hypocreales</taxon>
        <taxon>Clavicipitaceae</taxon>
        <taxon>Metarhizium</taxon>
    </lineage>
</organism>
<evidence type="ECO:0000256" key="2">
    <source>
        <dbReference type="SAM" id="Phobius"/>
    </source>
</evidence>
<name>A0A0A1UYM3_9HYPO</name>
<dbReference type="PANTHER" id="PTHR38122">
    <property type="entry name" value="GLYCOPROTEIN X"/>
    <property type="match status" value="1"/>
</dbReference>
<proteinExistence type="predicted"/>
<dbReference type="AlphaFoldDB" id="A0A0A1UYM3"/>
<accession>A0A0A1UYM3</accession>
<dbReference type="EMBL" id="JELW01000004">
    <property type="protein sequence ID" value="EXV03147.1"/>
    <property type="molecule type" value="Genomic_DNA"/>
</dbReference>
<feature type="transmembrane region" description="Helical" evidence="2">
    <location>
        <begin position="144"/>
        <end position="167"/>
    </location>
</feature>
<evidence type="ECO:0000313" key="3">
    <source>
        <dbReference type="EMBL" id="EXV03147.1"/>
    </source>
</evidence>
<sequence length="233" mass="24303">MATTRLLSSRQSQDDISVPSVCYDPCNSAYLIAQDTGKSSKLCEPNSPFRTAYGKCLSCIKQNTNGGGSKRIPLLAKFLAFCHIEYSVTTGIFVLTDGSESTIVYMVPTGNSTSSTATSSFTPSPTASSGAVETAVGASSGIKAWIAGAVIGPIVVLALIIGSIIYLRRRSANSKTKSQGQTYEKAQLHADSLPGPVQKAADPDSGVVHEMSGTPCRTAEKPANEPAAHELAP</sequence>
<evidence type="ECO:0000313" key="4">
    <source>
        <dbReference type="Proteomes" id="UP000030151"/>
    </source>
</evidence>
<keyword evidence="2" id="KW-0472">Membrane</keyword>